<sequence length="92" mass="10166">MMTEKLSINGQDVWVVVEALDAQEGNPNILPAEYFVAYYSSQEPPVAASSHEPGKMPGKVFKAEDNTPKRFLSPVEAIEYAAEKLPVLLEDE</sequence>
<evidence type="ECO:0000313" key="2">
    <source>
        <dbReference type="Proteomes" id="UP000002215"/>
    </source>
</evidence>
<name>A0A979G6Y1_CHIPD</name>
<dbReference type="Proteomes" id="UP000002215">
    <property type="component" value="Chromosome"/>
</dbReference>
<dbReference type="OrthoDB" id="678342at2"/>
<proteinExistence type="predicted"/>
<gene>
    <name evidence="1" type="ordered locus">Cpin_4411</name>
</gene>
<reference evidence="1 2" key="2">
    <citation type="journal article" date="2010" name="Stand. Genomic Sci.">
        <title>Complete genome sequence of Chitinophaga pinensis type strain (UQM 2034).</title>
        <authorList>
            <person name="Glavina Del Rio T."/>
            <person name="Abt B."/>
            <person name="Spring S."/>
            <person name="Lapidus A."/>
            <person name="Nolan M."/>
            <person name="Tice H."/>
            <person name="Copeland A."/>
            <person name="Cheng J.F."/>
            <person name="Chen F."/>
            <person name="Bruce D."/>
            <person name="Goodwin L."/>
            <person name="Pitluck S."/>
            <person name="Ivanova N."/>
            <person name="Mavromatis K."/>
            <person name="Mikhailova N."/>
            <person name="Pati A."/>
            <person name="Chen A."/>
            <person name="Palaniappan K."/>
            <person name="Land M."/>
            <person name="Hauser L."/>
            <person name="Chang Y.J."/>
            <person name="Jeffries C.D."/>
            <person name="Chain P."/>
            <person name="Saunders E."/>
            <person name="Detter J.C."/>
            <person name="Brettin T."/>
            <person name="Rohde M."/>
            <person name="Goker M."/>
            <person name="Bristow J."/>
            <person name="Eisen J.A."/>
            <person name="Markowitz V."/>
            <person name="Hugenholtz P."/>
            <person name="Kyrpides N.C."/>
            <person name="Klenk H.P."/>
            <person name="Lucas S."/>
        </authorList>
    </citation>
    <scope>NUCLEOTIDE SEQUENCE [LARGE SCALE GENOMIC DNA]</scope>
    <source>
        <strain evidence="2">ATCC 43595 / DSM 2588 / LMG 13176 / NBRC 15968 / NCIMB 11800 / UQM 2034</strain>
    </source>
</reference>
<protein>
    <submittedName>
        <fullName evidence="1">Uncharacterized protein</fullName>
    </submittedName>
</protein>
<reference evidence="2" key="1">
    <citation type="submission" date="2009-08" db="EMBL/GenBank/DDBJ databases">
        <title>The complete genome of Chitinophaga pinensis DSM 2588.</title>
        <authorList>
            <consortium name="US DOE Joint Genome Institute (JGI-PGF)"/>
            <person name="Lucas S."/>
            <person name="Copeland A."/>
            <person name="Lapidus A."/>
            <person name="Glavina del Rio T."/>
            <person name="Dalin E."/>
            <person name="Tice H."/>
            <person name="Bruce D."/>
            <person name="Goodwin L."/>
            <person name="Pitluck S."/>
            <person name="Kyrpides N."/>
            <person name="Mavromatis K."/>
            <person name="Ivanova N."/>
            <person name="Mikhailova N."/>
            <person name="Sims D."/>
            <person name="Meinche L."/>
            <person name="Brettin T."/>
            <person name="Detter J.C."/>
            <person name="Han C."/>
            <person name="Larimer F."/>
            <person name="Land M."/>
            <person name="Hauser L."/>
            <person name="Markowitz V."/>
            <person name="Cheng J.-F."/>
            <person name="Hugenholtz P."/>
            <person name="Woyke T."/>
            <person name="Wu D."/>
            <person name="Spring S."/>
            <person name="Klenk H.-P."/>
            <person name="Eisen J.A."/>
        </authorList>
    </citation>
    <scope>NUCLEOTIDE SEQUENCE [LARGE SCALE GENOMIC DNA]</scope>
    <source>
        <strain evidence="2">ATCC 43595 / DSM 2588 / LMG 13176 / NBRC 15968 / NCIMB 11800 / UQM 2034</strain>
    </source>
</reference>
<evidence type="ECO:0000313" key="1">
    <source>
        <dbReference type="EMBL" id="ACU61857.1"/>
    </source>
</evidence>
<dbReference type="AlphaFoldDB" id="A0A979G6Y1"/>
<dbReference type="EMBL" id="CP001699">
    <property type="protein sequence ID" value="ACU61857.1"/>
    <property type="molecule type" value="Genomic_DNA"/>
</dbReference>
<organism evidence="1 2">
    <name type="scientific">Chitinophaga pinensis (strain ATCC 43595 / DSM 2588 / LMG 13176 / NBRC 15968 / NCIMB 11800 / UQM 2034)</name>
    <dbReference type="NCBI Taxonomy" id="485918"/>
    <lineage>
        <taxon>Bacteria</taxon>
        <taxon>Pseudomonadati</taxon>
        <taxon>Bacteroidota</taxon>
        <taxon>Chitinophagia</taxon>
        <taxon>Chitinophagales</taxon>
        <taxon>Chitinophagaceae</taxon>
        <taxon>Chitinophaga</taxon>
    </lineage>
</organism>
<accession>A0A979G6Y1</accession>
<dbReference type="KEGG" id="cpi:Cpin_4411"/>